<reference evidence="2" key="2">
    <citation type="journal article" date="2010" name="Nature">
        <title>Comparative genomics reveals mobile pathogenicity chromosomes in Fusarium.</title>
        <authorList>
            <person name="Ma L.J."/>
            <person name="van der Does H.C."/>
            <person name="Borkovich K.A."/>
            <person name="Coleman J.J."/>
            <person name="Daboussi M.J."/>
            <person name="Di Pietro A."/>
            <person name="Dufresne M."/>
            <person name="Freitag M."/>
            <person name="Grabherr M."/>
            <person name="Henrissat B."/>
            <person name="Houterman P.M."/>
            <person name="Kang S."/>
            <person name="Shim W.B."/>
            <person name="Woloshuk C."/>
            <person name="Xie X."/>
            <person name="Xu J.R."/>
            <person name="Antoniw J."/>
            <person name="Baker S.E."/>
            <person name="Bluhm B.H."/>
            <person name="Breakspear A."/>
            <person name="Brown D.W."/>
            <person name="Butchko R.A."/>
            <person name="Chapman S."/>
            <person name="Coulson R."/>
            <person name="Coutinho P.M."/>
            <person name="Danchin E.G."/>
            <person name="Diener A."/>
            <person name="Gale L.R."/>
            <person name="Gardiner D.M."/>
            <person name="Goff S."/>
            <person name="Hammond-Kosack K.E."/>
            <person name="Hilburn K."/>
            <person name="Hua-Van A."/>
            <person name="Jonkers W."/>
            <person name="Kazan K."/>
            <person name="Kodira C.D."/>
            <person name="Koehrsen M."/>
            <person name="Kumar L."/>
            <person name="Lee Y.H."/>
            <person name="Li L."/>
            <person name="Manners J.M."/>
            <person name="Miranda-Saavedra D."/>
            <person name="Mukherjee M."/>
            <person name="Park G."/>
            <person name="Park J."/>
            <person name="Park S.Y."/>
            <person name="Proctor R.H."/>
            <person name="Regev A."/>
            <person name="Ruiz-Roldan M.C."/>
            <person name="Sain D."/>
            <person name="Sakthikumar S."/>
            <person name="Sykes S."/>
            <person name="Schwartz D.C."/>
            <person name="Turgeon B.G."/>
            <person name="Wapinski I."/>
            <person name="Yoder O."/>
            <person name="Young S."/>
            <person name="Zeng Q."/>
            <person name="Zhou S."/>
            <person name="Galagan J."/>
            <person name="Cuomo C.A."/>
            <person name="Kistler H.C."/>
            <person name="Rep M."/>
        </authorList>
    </citation>
    <scope>NUCLEOTIDE SEQUENCE [LARGE SCALE GENOMIC DNA]</scope>
    <source>
        <strain evidence="2">4287</strain>
    </source>
</reference>
<gene>
    <name evidence="2" type="ORF">FOXG_07929</name>
</gene>
<evidence type="ECO:0000313" key="3">
    <source>
        <dbReference type="Proteomes" id="UP000009097"/>
    </source>
</evidence>
<dbReference type="GeneID" id="28949586"/>
<reference evidence="2" key="1">
    <citation type="submission" date="2007-04" db="EMBL/GenBank/DDBJ databases">
        <authorList>
            <consortium name="The Broad Institute Genome Sequencing Platform"/>
            <person name="Birren B."/>
            <person name="Lander E."/>
            <person name="Galagan J."/>
            <person name="Nusbaum C."/>
            <person name="Devon K."/>
            <person name="Ma L.-J."/>
            <person name="Jaffe D."/>
            <person name="Butler J."/>
            <person name="Alvarez P."/>
            <person name="Gnerre S."/>
            <person name="Grabherr M."/>
            <person name="Kleber M."/>
            <person name="Mauceli E."/>
            <person name="Brockman W."/>
            <person name="MacCallum I.A."/>
            <person name="Young S."/>
            <person name="LaButti K."/>
            <person name="DeCaprio D."/>
            <person name="Crawford M."/>
            <person name="Koehrsen M."/>
            <person name="Engels R."/>
            <person name="Montgomery P."/>
            <person name="Pearson M."/>
            <person name="Howarth C."/>
            <person name="Larson L."/>
            <person name="White J."/>
            <person name="O'Leary S."/>
            <person name="Kodira C."/>
            <person name="Zeng Q."/>
            <person name="Yandava C."/>
            <person name="Alvarado L."/>
            <person name="Kistler C."/>
            <person name="Shim W.-B."/>
            <person name="Kang S."/>
            <person name="Woloshuk C."/>
        </authorList>
    </citation>
    <scope>NUCLEOTIDE SEQUENCE</scope>
    <source>
        <strain evidence="2">4287</strain>
    </source>
</reference>
<dbReference type="RefSeq" id="XP_018243801.1">
    <property type="nucleotide sequence ID" value="XM_018386622.1"/>
</dbReference>
<protein>
    <submittedName>
        <fullName evidence="2">Uncharacterized protein</fullName>
    </submittedName>
</protein>
<organism evidence="2 3">
    <name type="scientific">Fusarium oxysporum f. sp. lycopersici (strain 4287 / CBS 123668 / FGSC 9935 / NRRL 34936)</name>
    <name type="common">Fusarium vascular wilt of tomato</name>
    <dbReference type="NCBI Taxonomy" id="426428"/>
    <lineage>
        <taxon>Eukaryota</taxon>
        <taxon>Fungi</taxon>
        <taxon>Dikarya</taxon>
        <taxon>Ascomycota</taxon>
        <taxon>Pezizomycotina</taxon>
        <taxon>Sordariomycetes</taxon>
        <taxon>Hypocreomycetidae</taxon>
        <taxon>Hypocreales</taxon>
        <taxon>Nectriaceae</taxon>
        <taxon>Fusarium</taxon>
        <taxon>Fusarium oxysporum species complex</taxon>
    </lineage>
</organism>
<dbReference type="AlphaFoldDB" id="A0A0J9V4J3"/>
<dbReference type="Proteomes" id="UP000009097">
    <property type="component" value="Unassembled WGS sequence"/>
</dbReference>
<name>A0A0J9V4J3_FUSO4</name>
<evidence type="ECO:0000256" key="1">
    <source>
        <dbReference type="SAM" id="MobiDB-lite"/>
    </source>
</evidence>
<evidence type="ECO:0000313" key="2">
    <source>
        <dbReference type="EMBL" id="KNB05756.1"/>
    </source>
</evidence>
<dbReference type="VEuPathDB" id="FungiDB:FOXG_07929"/>
<dbReference type="KEGG" id="fox:FOXG_07929"/>
<sequence length="289" mass="32646">MDHLEPNLERIRVRLRGIQSLTTAEIDLIAQHHEWLTALDERERLALSEEDSPRTWTEDLATFARGCLKALSGETVDVDDDMDGSRSGTEHEEDTCMSPDFPDIITLSPEFARHMRDQIRDLPCRAVDWDYPLEILKEGAPAKEDVLYAIRAIICGWVNELINARAVLEHHIRGVTSENRAIFMLQVPTHLARMVGVLDIEKYGKIGSYAEWKSLEKGFPTRYNTYGTISTTCGRFLLMYGLGTLSVETLITSTNPTHAQIKWNSFSSSRLICIPSDLIIIQMAVPASE</sequence>
<accession>A0A0J9V4J3</accession>
<dbReference type="EMBL" id="DS231703">
    <property type="protein sequence ID" value="KNB05756.1"/>
    <property type="molecule type" value="Genomic_DNA"/>
</dbReference>
<proteinExistence type="predicted"/>
<feature type="region of interest" description="Disordered" evidence="1">
    <location>
        <begin position="78"/>
        <end position="99"/>
    </location>
</feature>
<dbReference type="OrthoDB" id="5053786at2759"/>